<evidence type="ECO:0000313" key="2">
    <source>
        <dbReference type="Proteomes" id="UP000054408"/>
    </source>
</evidence>
<proteinExistence type="predicted"/>
<dbReference type="RefSeq" id="XP_013752822.1">
    <property type="nucleotide sequence ID" value="XM_013897368.1"/>
</dbReference>
<evidence type="ECO:0008006" key="3">
    <source>
        <dbReference type="Google" id="ProtNLM"/>
    </source>
</evidence>
<sequence length="135" mass="15080">MGCKHLRMYGVRKWVHDTVAVLGMSASYEWLNAVIATAIASNKNDTPFKRLAFIGDTVLTLMGRMQLFSLEDSAMDVGPMMSAMQDLESREACQQYLKATGMDDVVLSDSYDIQAEAILGAIYLLYGLDDIERVW</sequence>
<reference evidence="1 2" key="1">
    <citation type="submission" date="2010-05" db="EMBL/GenBank/DDBJ databases">
        <title>The Genome Sequence of Thecamonas trahens ATCC 50062.</title>
        <authorList>
            <consortium name="The Broad Institute Genome Sequencing Platform"/>
            <person name="Russ C."/>
            <person name="Cuomo C."/>
            <person name="Shea T."/>
            <person name="Young S.K."/>
            <person name="Zeng Q."/>
            <person name="Koehrsen M."/>
            <person name="Haas B."/>
            <person name="Borodovsky M."/>
            <person name="Guigo R."/>
            <person name="Alvarado L."/>
            <person name="Berlin A."/>
            <person name="Bochicchio J."/>
            <person name="Borenstein D."/>
            <person name="Chapman S."/>
            <person name="Chen Z."/>
            <person name="Freedman E."/>
            <person name="Gellesch M."/>
            <person name="Goldberg J."/>
            <person name="Griggs A."/>
            <person name="Gujja S."/>
            <person name="Heilman E."/>
            <person name="Heiman D."/>
            <person name="Hepburn T."/>
            <person name="Howarth C."/>
            <person name="Jen D."/>
            <person name="Larson L."/>
            <person name="Mehta T."/>
            <person name="Park D."/>
            <person name="Pearson M."/>
            <person name="Roberts A."/>
            <person name="Saif S."/>
            <person name="Shenoy N."/>
            <person name="Sisk P."/>
            <person name="Stolte C."/>
            <person name="Sykes S."/>
            <person name="Thomson T."/>
            <person name="Walk T."/>
            <person name="White J."/>
            <person name="Yandava C."/>
            <person name="Burger G."/>
            <person name="Gray M.W."/>
            <person name="Holland P.W.H."/>
            <person name="King N."/>
            <person name="Lang F.B.F."/>
            <person name="Roger A.J."/>
            <person name="Ruiz-Trillo I."/>
            <person name="Lander E."/>
            <person name="Nusbaum C."/>
        </authorList>
    </citation>
    <scope>NUCLEOTIDE SEQUENCE [LARGE SCALE GENOMIC DNA]</scope>
    <source>
        <strain evidence="1 2">ATCC 50062</strain>
    </source>
</reference>
<dbReference type="GeneID" id="25569301"/>
<name>A0A0L0DU98_THETB</name>
<dbReference type="SUPFAM" id="SSF69065">
    <property type="entry name" value="RNase III domain-like"/>
    <property type="match status" value="1"/>
</dbReference>
<dbReference type="GO" id="GO:0004525">
    <property type="term" value="F:ribonuclease III activity"/>
    <property type="evidence" value="ECO:0007669"/>
    <property type="project" value="InterPro"/>
</dbReference>
<keyword evidence="2" id="KW-1185">Reference proteome</keyword>
<accession>A0A0L0DU98</accession>
<dbReference type="Proteomes" id="UP000054408">
    <property type="component" value="Unassembled WGS sequence"/>
</dbReference>
<gene>
    <name evidence="1" type="ORF">AMSG_11288</name>
</gene>
<dbReference type="Gene3D" id="1.10.1520.10">
    <property type="entry name" value="Ribonuclease III domain"/>
    <property type="match status" value="1"/>
</dbReference>
<dbReference type="GO" id="GO:0006396">
    <property type="term" value="P:RNA processing"/>
    <property type="evidence" value="ECO:0007669"/>
    <property type="project" value="InterPro"/>
</dbReference>
<dbReference type="AlphaFoldDB" id="A0A0L0DU98"/>
<evidence type="ECO:0000313" key="1">
    <source>
        <dbReference type="EMBL" id="KNC55845.1"/>
    </source>
</evidence>
<feature type="non-terminal residue" evidence="1">
    <location>
        <position position="135"/>
    </location>
</feature>
<protein>
    <recommendedName>
        <fullName evidence="3">RNase III domain-containing protein</fullName>
    </recommendedName>
</protein>
<dbReference type="InterPro" id="IPR036389">
    <property type="entry name" value="RNase_III_sf"/>
</dbReference>
<dbReference type="EMBL" id="GL349506">
    <property type="protein sequence ID" value="KNC55845.1"/>
    <property type="molecule type" value="Genomic_DNA"/>
</dbReference>
<organism evidence="1 2">
    <name type="scientific">Thecamonas trahens ATCC 50062</name>
    <dbReference type="NCBI Taxonomy" id="461836"/>
    <lineage>
        <taxon>Eukaryota</taxon>
        <taxon>Apusozoa</taxon>
        <taxon>Apusomonadida</taxon>
        <taxon>Apusomonadidae</taxon>
        <taxon>Thecamonas</taxon>
    </lineage>
</organism>